<keyword evidence="2" id="KW-1003">Cell membrane</keyword>
<dbReference type="RefSeq" id="WP_302928471.1">
    <property type="nucleotide sequence ID" value="NZ_JAJEPW010000014.1"/>
</dbReference>
<dbReference type="GO" id="GO:0005886">
    <property type="term" value="C:plasma membrane"/>
    <property type="evidence" value="ECO:0007669"/>
    <property type="project" value="UniProtKB-SubCell"/>
</dbReference>
<dbReference type="PANTHER" id="PTHR30213">
    <property type="entry name" value="INNER MEMBRANE PROTEIN YHJD"/>
    <property type="match status" value="1"/>
</dbReference>
<proteinExistence type="predicted"/>
<feature type="transmembrane region" description="Helical" evidence="6">
    <location>
        <begin position="212"/>
        <end position="233"/>
    </location>
</feature>
<evidence type="ECO:0000256" key="2">
    <source>
        <dbReference type="ARBA" id="ARBA00022475"/>
    </source>
</evidence>
<gene>
    <name evidence="7" type="ORF">LKD37_06530</name>
</gene>
<evidence type="ECO:0000256" key="3">
    <source>
        <dbReference type="ARBA" id="ARBA00022692"/>
    </source>
</evidence>
<evidence type="ECO:0000256" key="1">
    <source>
        <dbReference type="ARBA" id="ARBA00004651"/>
    </source>
</evidence>
<dbReference type="InterPro" id="IPR017039">
    <property type="entry name" value="Virul_fac_BrkB"/>
</dbReference>
<feature type="transmembrane region" description="Helical" evidence="6">
    <location>
        <begin position="177"/>
        <end position="200"/>
    </location>
</feature>
<comment type="caution">
    <text evidence="7">The sequence shown here is derived from an EMBL/GenBank/DDBJ whole genome shotgun (WGS) entry which is preliminary data.</text>
</comment>
<dbReference type="PIRSF" id="PIRSF035875">
    <property type="entry name" value="RNase_BN"/>
    <property type="match status" value="1"/>
</dbReference>
<evidence type="ECO:0000256" key="4">
    <source>
        <dbReference type="ARBA" id="ARBA00022989"/>
    </source>
</evidence>
<feature type="transmembrane region" description="Helical" evidence="6">
    <location>
        <begin position="134"/>
        <end position="157"/>
    </location>
</feature>
<feature type="transmembrane region" description="Helical" evidence="6">
    <location>
        <begin position="245"/>
        <end position="274"/>
    </location>
</feature>
<keyword evidence="4 6" id="KW-1133">Transmembrane helix</keyword>
<keyword evidence="3 6" id="KW-0812">Transmembrane</keyword>
<protein>
    <submittedName>
        <fullName evidence="7">YihY/virulence factor BrkB family protein</fullName>
    </submittedName>
</protein>
<dbReference type="NCBIfam" id="TIGR00765">
    <property type="entry name" value="yihY_not_rbn"/>
    <property type="match status" value="1"/>
</dbReference>
<dbReference type="AlphaFoldDB" id="A0AAE3AF31"/>
<keyword evidence="8" id="KW-1185">Reference proteome</keyword>
<evidence type="ECO:0000313" key="8">
    <source>
        <dbReference type="Proteomes" id="UP001199319"/>
    </source>
</evidence>
<sequence length="290" mass="32618">MKKKWSPRTAAGQITVQLVRRYYLHDVGRDSAALTYYLLFALFPLLVFISTLLGILKLDVDSVTQVLSQIVPADVMSVLESYLEYVSANASRQLLWFSLIFSVWFPMRATSCLLHSLRKAFGLGPPRKMLVNQLGILLFTVWLILTIGLTLLLVTVGRRALEFLSGLIELPAGFIDLWSYLRFIVLGVVMFLMLTVLYMLARGQRRPLKEVAPGVGISLAAWMVLSLAFSYYVENFANYSVLYGSIATVVVVLLWLYMSGTVLIMGAEYSAVILRRRRSRLPESSGEEQA</sequence>
<feature type="transmembrane region" description="Helical" evidence="6">
    <location>
        <begin position="94"/>
        <end position="114"/>
    </location>
</feature>
<name>A0AAE3AF31_9FIRM</name>
<reference evidence="7" key="1">
    <citation type="submission" date="2021-10" db="EMBL/GenBank/DDBJ databases">
        <title>Anaerobic single-cell dispensing facilitates the cultivation of human gut bacteria.</title>
        <authorList>
            <person name="Afrizal A."/>
        </authorList>
    </citation>
    <scope>NUCLEOTIDE SEQUENCE</scope>
    <source>
        <strain evidence="7">CLA-AA-H272</strain>
    </source>
</reference>
<evidence type="ECO:0000256" key="6">
    <source>
        <dbReference type="SAM" id="Phobius"/>
    </source>
</evidence>
<feature type="transmembrane region" description="Helical" evidence="6">
    <location>
        <begin position="34"/>
        <end position="56"/>
    </location>
</feature>
<accession>A0AAE3AF31</accession>
<evidence type="ECO:0000313" key="7">
    <source>
        <dbReference type="EMBL" id="MCC2129175.1"/>
    </source>
</evidence>
<keyword evidence="5 6" id="KW-0472">Membrane</keyword>
<comment type="subcellular location">
    <subcellularLocation>
        <location evidence="1">Cell membrane</location>
        <topology evidence="1">Multi-pass membrane protein</topology>
    </subcellularLocation>
</comment>
<evidence type="ECO:0000256" key="5">
    <source>
        <dbReference type="ARBA" id="ARBA00023136"/>
    </source>
</evidence>
<organism evidence="7 8">
    <name type="scientific">Brotocaccenecus cirricatena</name>
    <dbReference type="NCBI Taxonomy" id="3064195"/>
    <lineage>
        <taxon>Bacteria</taxon>
        <taxon>Bacillati</taxon>
        <taxon>Bacillota</taxon>
        <taxon>Clostridia</taxon>
        <taxon>Eubacteriales</taxon>
        <taxon>Oscillospiraceae</taxon>
        <taxon>Brotocaccenecus</taxon>
    </lineage>
</organism>
<dbReference type="Proteomes" id="UP001199319">
    <property type="component" value="Unassembled WGS sequence"/>
</dbReference>
<dbReference type="EMBL" id="JAJEPW010000014">
    <property type="protein sequence ID" value="MCC2129175.1"/>
    <property type="molecule type" value="Genomic_DNA"/>
</dbReference>
<dbReference type="Pfam" id="PF03631">
    <property type="entry name" value="Virul_fac_BrkB"/>
    <property type="match status" value="1"/>
</dbReference>
<dbReference type="PANTHER" id="PTHR30213:SF0">
    <property type="entry name" value="UPF0761 MEMBRANE PROTEIN YIHY"/>
    <property type="match status" value="1"/>
</dbReference>